<dbReference type="EMBL" id="CP059154">
    <property type="protein sequence ID" value="QLK26700.1"/>
    <property type="molecule type" value="Genomic_DNA"/>
</dbReference>
<dbReference type="Proteomes" id="UP000510869">
    <property type="component" value="Chromosome"/>
</dbReference>
<dbReference type="KEGG" id="nay:HYG81_03520"/>
<dbReference type="InterPro" id="IPR055767">
    <property type="entry name" value="DUF7343"/>
</dbReference>
<keyword evidence="1" id="KW-0812">Transmembrane</keyword>
<organism evidence="3 4">
    <name type="scientific">Natrinema zhouii</name>
    <dbReference type="NCBI Taxonomy" id="1710539"/>
    <lineage>
        <taxon>Archaea</taxon>
        <taxon>Methanobacteriati</taxon>
        <taxon>Methanobacteriota</taxon>
        <taxon>Stenosarchaea group</taxon>
        <taxon>Halobacteria</taxon>
        <taxon>Halobacteriales</taxon>
        <taxon>Natrialbaceae</taxon>
        <taxon>Natrinema</taxon>
    </lineage>
</organism>
<dbReference type="Pfam" id="PF24034">
    <property type="entry name" value="DUF7343"/>
    <property type="match status" value="1"/>
</dbReference>
<keyword evidence="1" id="KW-1133">Transmembrane helix</keyword>
<keyword evidence="1" id="KW-0472">Membrane</keyword>
<evidence type="ECO:0000259" key="2">
    <source>
        <dbReference type="Pfam" id="PF24034"/>
    </source>
</evidence>
<dbReference type="InterPro" id="IPR036390">
    <property type="entry name" value="WH_DNA-bd_sf"/>
</dbReference>
<feature type="transmembrane region" description="Helical" evidence="1">
    <location>
        <begin position="47"/>
        <end position="68"/>
    </location>
</feature>
<dbReference type="RefSeq" id="WP_180841872.1">
    <property type="nucleotide sequence ID" value="NZ_CP059154.1"/>
</dbReference>
<reference evidence="3 4" key="1">
    <citation type="submission" date="2020-07" db="EMBL/GenBank/DDBJ databases">
        <title>Natrinema (YPL30) sp. nov. and Haloterrigena xxxxxx (YPL8) sp. nov., isolated from a salt mine.</title>
        <authorList>
            <person name="Cui H."/>
        </authorList>
    </citation>
    <scope>NUCLEOTIDE SEQUENCE [LARGE SCALE GENOMIC DNA]</scope>
    <source>
        <strain evidence="3 4">YPL13</strain>
    </source>
</reference>
<dbReference type="OrthoDB" id="284722at2157"/>
<protein>
    <recommendedName>
        <fullName evidence="2">DUF7343 domain-containing protein</fullName>
    </recommendedName>
</protein>
<dbReference type="AlphaFoldDB" id="A0A7D6GKZ5"/>
<gene>
    <name evidence="3" type="ORF">HYG81_03520</name>
</gene>
<evidence type="ECO:0000256" key="1">
    <source>
        <dbReference type="SAM" id="Phobius"/>
    </source>
</evidence>
<feature type="domain" description="DUF7343" evidence="2">
    <location>
        <begin position="90"/>
        <end position="150"/>
    </location>
</feature>
<accession>A0A7D6GKZ5</accession>
<dbReference type="GeneID" id="56142243"/>
<dbReference type="SUPFAM" id="SSF46785">
    <property type="entry name" value="Winged helix' DNA-binding domain"/>
    <property type="match status" value="1"/>
</dbReference>
<name>A0A7D6GKZ5_9EURY</name>
<sequence>MSIYRRVPTPFLTSGSATSGAIASGVVTGSRPGFASWPVRPLQLEGSAHIAALAGMIALALLGGILVARNRYEEPTSLSSGPEASHEEFVTDRDRVRQLLQENGGRMKQSNIVDSVDWSKAKVSRLLADLEEDEQITKLRLGRENLVCLPGHEPTASKSPEQANDD</sequence>
<keyword evidence="4" id="KW-1185">Reference proteome</keyword>
<evidence type="ECO:0000313" key="3">
    <source>
        <dbReference type="EMBL" id="QLK26700.1"/>
    </source>
</evidence>
<proteinExistence type="predicted"/>
<evidence type="ECO:0000313" key="4">
    <source>
        <dbReference type="Proteomes" id="UP000510869"/>
    </source>
</evidence>